<dbReference type="Gene3D" id="2.130.10.10">
    <property type="entry name" value="YVTN repeat-like/Quinoprotein amine dehydrogenase"/>
    <property type="match status" value="4"/>
</dbReference>
<dbReference type="EMBL" id="MCGN01000001">
    <property type="protein sequence ID" value="ORZ03260.1"/>
    <property type="molecule type" value="Genomic_DNA"/>
</dbReference>
<feature type="repeat" description="WD" evidence="5">
    <location>
        <begin position="104"/>
        <end position="145"/>
    </location>
</feature>
<dbReference type="Proteomes" id="UP000242180">
    <property type="component" value="Unassembled WGS sequence"/>
</dbReference>
<keyword evidence="3" id="KW-0677">Repeat</keyword>
<dbReference type="PROSITE" id="PS50294">
    <property type="entry name" value="WD_REPEATS_REGION"/>
    <property type="match status" value="10"/>
</dbReference>
<comment type="caution">
    <text evidence="7">The sequence shown here is derived from an EMBL/GenBank/DDBJ whole genome shotgun (WGS) entry which is preliminary data.</text>
</comment>
<name>A0A1X2HUK0_SYNRA</name>
<feature type="repeat" description="WD" evidence="5">
    <location>
        <begin position="146"/>
        <end position="189"/>
    </location>
</feature>
<dbReference type="PANTHER" id="PTHR19854:SF15">
    <property type="entry name" value="TRANSDUCIN BETA-LIKE PROTEIN 3"/>
    <property type="match status" value="1"/>
</dbReference>
<dbReference type="STRING" id="13706.A0A1X2HUK0"/>
<feature type="repeat" description="WD" evidence="5">
    <location>
        <begin position="587"/>
        <end position="619"/>
    </location>
</feature>
<evidence type="ECO:0000313" key="8">
    <source>
        <dbReference type="Proteomes" id="UP000242180"/>
    </source>
</evidence>
<evidence type="ECO:0000256" key="1">
    <source>
        <dbReference type="ARBA" id="ARBA00004604"/>
    </source>
</evidence>
<dbReference type="SUPFAM" id="SSF50978">
    <property type="entry name" value="WD40 repeat-like"/>
    <property type="match status" value="2"/>
</dbReference>
<dbReference type="InterPro" id="IPR036322">
    <property type="entry name" value="WD40_repeat_dom_sf"/>
</dbReference>
<proteinExistence type="predicted"/>
<evidence type="ECO:0000256" key="3">
    <source>
        <dbReference type="ARBA" id="ARBA00022737"/>
    </source>
</evidence>
<keyword evidence="8" id="KW-1185">Reference proteome</keyword>
<dbReference type="OMA" id="PYVQRHF"/>
<evidence type="ECO:0000256" key="4">
    <source>
        <dbReference type="ARBA" id="ARBA00023242"/>
    </source>
</evidence>
<dbReference type="FunFam" id="2.130.10.10:FF:000230">
    <property type="entry name" value="Transducin beta-like protein 3"/>
    <property type="match status" value="1"/>
</dbReference>
<dbReference type="InterPro" id="IPR020472">
    <property type="entry name" value="WD40_PAC1"/>
</dbReference>
<dbReference type="GO" id="GO:0034388">
    <property type="term" value="C:Pwp2p-containing subcomplex of 90S preribosome"/>
    <property type="evidence" value="ECO:0007669"/>
    <property type="project" value="EnsemblFungi"/>
</dbReference>
<dbReference type="InParanoid" id="A0A1X2HUK0"/>
<feature type="repeat" description="WD" evidence="5">
    <location>
        <begin position="410"/>
        <end position="445"/>
    </location>
</feature>
<dbReference type="Pfam" id="PF00400">
    <property type="entry name" value="WD40"/>
    <property type="match status" value="11"/>
</dbReference>
<evidence type="ECO:0000256" key="5">
    <source>
        <dbReference type="PROSITE-ProRule" id="PRU00221"/>
    </source>
</evidence>
<dbReference type="FunCoup" id="A0A1X2HUK0">
    <property type="interactions" value="716"/>
</dbReference>
<feature type="repeat" description="WD" evidence="5">
    <location>
        <begin position="545"/>
        <end position="586"/>
    </location>
</feature>
<dbReference type="Pfam" id="PF08625">
    <property type="entry name" value="Utp13"/>
    <property type="match status" value="1"/>
</dbReference>
<dbReference type="OrthoDB" id="5414888at2759"/>
<dbReference type="GO" id="GO:0000480">
    <property type="term" value="P:endonucleolytic cleavage in 5'-ETS of tricistronic rRNA transcript (SSU-rRNA, 5.8S rRNA, LSU-rRNA)"/>
    <property type="evidence" value="ECO:0007669"/>
    <property type="project" value="EnsemblFungi"/>
</dbReference>
<protein>
    <submittedName>
        <fullName evidence="7">WD40-repeat-containing domain protein</fullName>
    </submittedName>
</protein>
<dbReference type="InterPro" id="IPR015943">
    <property type="entry name" value="WD40/YVTN_repeat-like_dom_sf"/>
</dbReference>
<feature type="repeat" description="WD" evidence="5">
    <location>
        <begin position="461"/>
        <end position="502"/>
    </location>
</feature>
<dbReference type="PRINTS" id="PR00320">
    <property type="entry name" value="GPROTEINBRPT"/>
</dbReference>
<dbReference type="GO" id="GO:0032040">
    <property type="term" value="C:small-subunit processome"/>
    <property type="evidence" value="ECO:0007669"/>
    <property type="project" value="EnsemblFungi"/>
</dbReference>
<reference evidence="7 8" key="1">
    <citation type="submission" date="2016-07" db="EMBL/GenBank/DDBJ databases">
        <title>Pervasive Adenine N6-methylation of Active Genes in Fungi.</title>
        <authorList>
            <consortium name="DOE Joint Genome Institute"/>
            <person name="Mondo S.J."/>
            <person name="Dannebaum R.O."/>
            <person name="Kuo R.C."/>
            <person name="Labutti K."/>
            <person name="Haridas S."/>
            <person name="Kuo A."/>
            <person name="Salamov A."/>
            <person name="Ahrendt S.R."/>
            <person name="Lipzen A."/>
            <person name="Sullivan W."/>
            <person name="Andreopoulos W.B."/>
            <person name="Clum A."/>
            <person name="Lindquist E."/>
            <person name="Daum C."/>
            <person name="Ramamoorthy G.K."/>
            <person name="Gryganskyi A."/>
            <person name="Culley D."/>
            <person name="Magnuson J.K."/>
            <person name="James T.Y."/>
            <person name="O'Malley M.A."/>
            <person name="Stajich J.E."/>
            <person name="Spatafora J.W."/>
            <person name="Visel A."/>
            <person name="Grigoriev I.V."/>
        </authorList>
    </citation>
    <scope>NUCLEOTIDE SEQUENCE [LARGE SCALE GENOMIC DNA]</scope>
    <source>
        <strain evidence="7 8">NRRL 2496</strain>
    </source>
</reference>
<keyword evidence="4" id="KW-0539">Nucleus</keyword>
<sequence length="780" mass="87461">MAETETNQKLMLKTSFKSVKTIESIYTGGKVVITADDSLLITTVNEDIAVTELATGQQKHVLEGDTEIVTTLAVKPDGKHLVSASRSLQMRIWDLEQGTCIRNFKAHDAPVIVMDIDPTSTLVATGGADSFVKVWDIDRGYCTHVFTGHHGVISAIKFLQVGQEWYLATGADDCEIRVWDLQTRKCIAHLKSHVSVIRGLDFSEDTNMLISGSRDKVVNVWDWRNGKLLATHPIYETLESVGFVSTGQFYTGGSNGTVRLWDLKSGKMAVEQKREENSKHEIIDVLYSQHSETLTAVTTDQNILVYSIEQGLKRIKQIVGYNDQIVDLMYLGEEETHIAAAANSENIRIYNIETQDCDLIYGHKDMVMGMARSRDSTLLATASKDRTVRLWRVDLEAQDAEDRYKCVAVGVGHTESVNAVGLSRKSNSFLISGGQDRTIKYWPIKLKPNQEQQQLHALYTHQAHEKDINTIAVAPNDKVFATGSQDKTAKVWNTDSGELMGTCKGHKRGIWCVQFSPVDQVLATSSGDKTIKLWNLRDFTCVKTFEGHTNTVLRVDFLTFGLQLVSGGSDGLVKVWTIKTNECAATLDNHTEKVWALAVRNDQKYIASGGADSIVNFWEDVTREEQEEELKEKEEMILKEQELQSYMLRKDYLNAILLALSLEQPYRLLTLFRDVMESGEGGITGSAAVDKALTELGSENLEKLLRYLRDWNTNGKHSAVAQTVLNAILSQRTCEELVELQGVKDIIEGLLPYTDRHYQRIDDLITQSYIVDYTLLAQKE</sequence>
<dbReference type="SMART" id="SM00320">
    <property type="entry name" value="WD40"/>
    <property type="match status" value="12"/>
</dbReference>
<dbReference type="GO" id="GO:0034511">
    <property type="term" value="F:U3 snoRNA binding"/>
    <property type="evidence" value="ECO:0007669"/>
    <property type="project" value="EnsemblFungi"/>
</dbReference>
<feature type="domain" description="U3 small nucleolar RNA-associated protein 13 C-terminal" evidence="6">
    <location>
        <begin position="640"/>
        <end position="775"/>
    </location>
</feature>
<dbReference type="AlphaFoldDB" id="A0A1X2HUK0"/>
<comment type="subcellular location">
    <subcellularLocation>
        <location evidence="1">Nucleus</location>
        <location evidence="1">Nucleolus</location>
    </subcellularLocation>
</comment>
<gene>
    <name evidence="7" type="ORF">BCR43DRAFT_450555</name>
</gene>
<evidence type="ECO:0000256" key="2">
    <source>
        <dbReference type="ARBA" id="ARBA00022574"/>
    </source>
</evidence>
<feature type="repeat" description="WD" evidence="5">
    <location>
        <begin position="62"/>
        <end position="103"/>
    </location>
</feature>
<accession>A0A1X2HUK0</accession>
<evidence type="ECO:0000259" key="6">
    <source>
        <dbReference type="Pfam" id="PF08625"/>
    </source>
</evidence>
<dbReference type="GO" id="GO:0000447">
    <property type="term" value="P:endonucleolytic cleavage in ITS1 to separate SSU-rRNA from 5.8S rRNA and LSU-rRNA from tricistronic rRNA transcript (SSU-rRNA, 5.8S rRNA, LSU-rRNA)"/>
    <property type="evidence" value="ECO:0007669"/>
    <property type="project" value="EnsemblFungi"/>
</dbReference>
<dbReference type="CDD" id="cd00200">
    <property type="entry name" value="WD40"/>
    <property type="match status" value="2"/>
</dbReference>
<feature type="repeat" description="WD" evidence="5">
    <location>
        <begin position="190"/>
        <end position="231"/>
    </location>
</feature>
<dbReference type="InterPro" id="IPR013934">
    <property type="entry name" value="Utp13_C"/>
</dbReference>
<feature type="repeat" description="WD" evidence="5">
    <location>
        <begin position="249"/>
        <end position="271"/>
    </location>
</feature>
<dbReference type="PROSITE" id="PS50082">
    <property type="entry name" value="WD_REPEATS_2"/>
    <property type="match status" value="11"/>
</dbReference>
<dbReference type="InterPro" id="IPR001680">
    <property type="entry name" value="WD40_rpt"/>
</dbReference>
<dbReference type="PROSITE" id="PS00678">
    <property type="entry name" value="WD_REPEATS_1"/>
    <property type="match status" value="3"/>
</dbReference>
<feature type="repeat" description="WD" evidence="5">
    <location>
        <begin position="360"/>
        <end position="394"/>
    </location>
</feature>
<evidence type="ECO:0000313" key="7">
    <source>
        <dbReference type="EMBL" id="ORZ03260.1"/>
    </source>
</evidence>
<dbReference type="GO" id="GO:0000472">
    <property type="term" value="P:endonucleolytic cleavage to generate mature 5'-end of SSU-rRNA from (SSU-rRNA, 5.8S rRNA, LSU-rRNA)"/>
    <property type="evidence" value="ECO:0007669"/>
    <property type="project" value="EnsemblFungi"/>
</dbReference>
<dbReference type="PANTHER" id="PTHR19854">
    <property type="entry name" value="TRANSDUCIN BETA-LIKE 3"/>
    <property type="match status" value="1"/>
</dbReference>
<keyword evidence="2 5" id="KW-0853">WD repeat</keyword>
<organism evidence="7 8">
    <name type="scientific">Syncephalastrum racemosum</name>
    <name type="common">Filamentous fungus</name>
    <dbReference type="NCBI Taxonomy" id="13706"/>
    <lineage>
        <taxon>Eukaryota</taxon>
        <taxon>Fungi</taxon>
        <taxon>Fungi incertae sedis</taxon>
        <taxon>Mucoromycota</taxon>
        <taxon>Mucoromycotina</taxon>
        <taxon>Mucoromycetes</taxon>
        <taxon>Mucorales</taxon>
        <taxon>Syncephalastraceae</taxon>
        <taxon>Syncephalastrum</taxon>
    </lineage>
</organism>
<feature type="repeat" description="WD" evidence="5">
    <location>
        <begin position="503"/>
        <end position="544"/>
    </location>
</feature>
<dbReference type="InterPro" id="IPR019775">
    <property type="entry name" value="WD40_repeat_CS"/>
</dbReference>